<reference evidence="2" key="1">
    <citation type="submission" date="2018-06" db="EMBL/GenBank/DDBJ databases">
        <authorList>
            <person name="Zhirakovskaya E."/>
        </authorList>
    </citation>
    <scope>NUCLEOTIDE SEQUENCE</scope>
</reference>
<evidence type="ECO:0008006" key="3">
    <source>
        <dbReference type="Google" id="ProtNLM"/>
    </source>
</evidence>
<feature type="region of interest" description="Disordered" evidence="1">
    <location>
        <begin position="1"/>
        <end position="43"/>
    </location>
</feature>
<name>A0A3B0ZM43_9ZZZZ</name>
<gene>
    <name evidence="2" type="ORF">MNBD_GAMMA20-1957</name>
</gene>
<dbReference type="AlphaFoldDB" id="A0A3B0ZM43"/>
<proteinExistence type="predicted"/>
<organism evidence="2">
    <name type="scientific">hydrothermal vent metagenome</name>
    <dbReference type="NCBI Taxonomy" id="652676"/>
    <lineage>
        <taxon>unclassified sequences</taxon>
        <taxon>metagenomes</taxon>
        <taxon>ecological metagenomes</taxon>
    </lineage>
</organism>
<dbReference type="EMBL" id="UOFU01000004">
    <property type="protein sequence ID" value="VAW92721.1"/>
    <property type="molecule type" value="Genomic_DNA"/>
</dbReference>
<accession>A0A3B0ZM43</accession>
<sequence length="59" mass="6151">MECTSCHDPHGVPSGGSGTNTRFSPSFLRVNNGIGASRDENTGITRNGPSALCLTCHTM</sequence>
<dbReference type="SUPFAM" id="SSF48695">
    <property type="entry name" value="Multiheme cytochromes"/>
    <property type="match status" value="1"/>
</dbReference>
<evidence type="ECO:0000256" key="1">
    <source>
        <dbReference type="SAM" id="MobiDB-lite"/>
    </source>
</evidence>
<dbReference type="InterPro" id="IPR036280">
    <property type="entry name" value="Multihaem_cyt_sf"/>
</dbReference>
<feature type="compositionally biased region" description="Basic and acidic residues" evidence="1">
    <location>
        <begin position="1"/>
        <end position="10"/>
    </location>
</feature>
<protein>
    <recommendedName>
        <fullName evidence="3">Doubled CXXCH motif domain-containing protein</fullName>
    </recommendedName>
</protein>
<evidence type="ECO:0000313" key="2">
    <source>
        <dbReference type="EMBL" id="VAW92721.1"/>
    </source>
</evidence>